<dbReference type="RefSeq" id="WP_345100002.1">
    <property type="nucleotide sequence ID" value="NZ_BAABGS010000073.1"/>
</dbReference>
<evidence type="ECO:0008006" key="4">
    <source>
        <dbReference type="Google" id="ProtNLM"/>
    </source>
</evidence>
<name>A0ABW5DD44_9HYPH</name>
<keyword evidence="3" id="KW-1185">Reference proteome</keyword>
<dbReference type="EMBL" id="JBHUIR010000005">
    <property type="protein sequence ID" value="MFD2258405.1"/>
    <property type="molecule type" value="Genomic_DNA"/>
</dbReference>
<gene>
    <name evidence="2" type="ORF">ACFSMZ_01295</name>
</gene>
<organism evidence="2 3">
    <name type="scientific">Chelativorans composti</name>
    <dbReference type="NCBI Taxonomy" id="768533"/>
    <lineage>
        <taxon>Bacteria</taxon>
        <taxon>Pseudomonadati</taxon>
        <taxon>Pseudomonadota</taxon>
        <taxon>Alphaproteobacteria</taxon>
        <taxon>Hyphomicrobiales</taxon>
        <taxon>Phyllobacteriaceae</taxon>
        <taxon>Chelativorans</taxon>
    </lineage>
</organism>
<protein>
    <recommendedName>
        <fullName evidence="4">Auto-transporter adhesin head GIN domain-containing protein</fullName>
    </recommendedName>
</protein>
<feature type="region of interest" description="Disordered" evidence="1">
    <location>
        <begin position="335"/>
        <end position="355"/>
    </location>
</feature>
<proteinExistence type="predicted"/>
<evidence type="ECO:0000313" key="3">
    <source>
        <dbReference type="Proteomes" id="UP001597373"/>
    </source>
</evidence>
<evidence type="ECO:0000313" key="2">
    <source>
        <dbReference type="EMBL" id="MFD2258405.1"/>
    </source>
</evidence>
<accession>A0ABW5DD44</accession>
<reference evidence="3" key="1">
    <citation type="journal article" date="2019" name="Int. J. Syst. Evol. Microbiol.">
        <title>The Global Catalogue of Microorganisms (GCM) 10K type strain sequencing project: providing services to taxonomists for standard genome sequencing and annotation.</title>
        <authorList>
            <consortium name="The Broad Institute Genomics Platform"/>
            <consortium name="The Broad Institute Genome Sequencing Center for Infectious Disease"/>
            <person name="Wu L."/>
            <person name="Ma J."/>
        </authorList>
    </citation>
    <scope>NUCLEOTIDE SEQUENCE [LARGE SCALE GENOMIC DNA]</scope>
    <source>
        <strain evidence="3">KCTC 23707</strain>
    </source>
</reference>
<dbReference type="Proteomes" id="UP001597373">
    <property type="component" value="Unassembled WGS sequence"/>
</dbReference>
<evidence type="ECO:0000256" key="1">
    <source>
        <dbReference type="SAM" id="MobiDB-lite"/>
    </source>
</evidence>
<sequence length="355" mass="37071">MKWRGRAASCAPGVAEIFTGLARRALPALLAAAVTGTDAWAEDQAELYRWWAPYRDSGPGGPGLWNTTDPTWSTKPDGSGPYTLWNNVRGGIAVFSGKPGTVTVVEGEMVAHGLVFETDGYRFEGWSTVSLAANPTITLAGTDITATFENTLAVKESDLLRIAGGGRLVIAKLLQAPGVEVRIEGTRVALQGNAVYEGGDDGSLLIAGNEDGSASLTLTGQSASMTTGLVELGEFVTGSGRAAFVLEGGAKARVNDLVFNLGEDLVSTVDVTGKAAFNPSRLSVQTLAVYHQKSATVSVTDGGEIDATHLQIGGEPGFDPIWEDTAATINVSGDGRHQRQSAHRQLGLPLGKFAD</sequence>
<comment type="caution">
    <text evidence="2">The sequence shown here is derived from an EMBL/GenBank/DDBJ whole genome shotgun (WGS) entry which is preliminary data.</text>
</comment>